<protein>
    <submittedName>
        <fullName evidence="1">Uncharacterized protein</fullName>
    </submittedName>
</protein>
<geneLocation type="plasmid" evidence="1">
    <name>pJ337-114</name>
</geneLocation>
<dbReference type="EMBL" id="JQ418527">
    <property type="protein sequence ID" value="AFK89252.1"/>
    <property type="molecule type" value="Genomic_DNA"/>
</dbReference>
<evidence type="ECO:0000313" key="1">
    <source>
        <dbReference type="EMBL" id="AFK89252.1"/>
    </source>
</evidence>
<organism evidence="1">
    <name type="scientific">Arthrobacter sp. J3.37</name>
    <dbReference type="NCBI Taxonomy" id="347208"/>
    <lineage>
        <taxon>Bacteria</taxon>
        <taxon>Bacillati</taxon>
        <taxon>Actinomycetota</taxon>
        <taxon>Actinomycetes</taxon>
        <taxon>Micrococcales</taxon>
        <taxon>Micrococcaceae</taxon>
        <taxon>Arthrobacter</taxon>
    </lineage>
</organism>
<sequence length="37" mass="3990">MNEVPDEAAFEVQFFGDLLDGQKAALAVLSGHPDILM</sequence>
<keyword evidence="1" id="KW-0614">Plasmid</keyword>
<proteinExistence type="predicted"/>
<name>I3W0X5_9MICC</name>
<dbReference type="AlphaFoldDB" id="I3W0X5"/>
<accession>I3W0X5</accession>
<reference evidence="1" key="1">
    <citation type="submission" date="2012-01" db="EMBL/GenBank/DDBJ databases">
        <authorList>
            <person name="Summers A.O."/>
            <person name="Wireman J."/>
            <person name="Sale K."/>
        </authorList>
    </citation>
    <scope>NUCLEOTIDE SEQUENCE</scope>
    <source>
        <strain evidence="1">J3-37</strain>
        <plasmid evidence="1">pJ337-114</plasmid>
    </source>
</reference>